<keyword evidence="2" id="KW-1185">Reference proteome</keyword>
<reference evidence="1 2" key="1">
    <citation type="submission" date="2024-06" db="EMBL/GenBank/DDBJ databases">
        <title>The Natural Products Discovery Center: Release of the First 8490 Sequenced Strains for Exploring Actinobacteria Biosynthetic Diversity.</title>
        <authorList>
            <person name="Kalkreuter E."/>
            <person name="Kautsar S.A."/>
            <person name="Yang D."/>
            <person name="Bader C.D."/>
            <person name="Teijaro C.N."/>
            <person name="Fluegel L."/>
            <person name="Davis C.M."/>
            <person name="Simpson J.R."/>
            <person name="Lauterbach L."/>
            <person name="Steele A.D."/>
            <person name="Gui C."/>
            <person name="Meng S."/>
            <person name="Li G."/>
            <person name="Viehrig K."/>
            <person name="Ye F."/>
            <person name="Su P."/>
            <person name="Kiefer A.F."/>
            <person name="Nichols A."/>
            <person name="Cepeda A.J."/>
            <person name="Yan W."/>
            <person name="Fan B."/>
            <person name="Jiang Y."/>
            <person name="Adhikari A."/>
            <person name="Zheng C.-J."/>
            <person name="Schuster L."/>
            <person name="Cowan T.M."/>
            <person name="Smanski M.J."/>
            <person name="Chevrette M.G."/>
            <person name="De Carvalho L.P.S."/>
            <person name="Shen B."/>
        </authorList>
    </citation>
    <scope>NUCLEOTIDE SEQUENCE [LARGE SCALE GENOMIC DNA]</scope>
    <source>
        <strain evidence="1 2">NPDC005137</strain>
    </source>
</reference>
<dbReference type="EMBL" id="JBEXIP010000019">
    <property type="protein sequence ID" value="MET8435584.1"/>
    <property type="molecule type" value="Genomic_DNA"/>
</dbReference>
<protein>
    <submittedName>
        <fullName evidence="1">Uncharacterized protein</fullName>
    </submittedName>
</protein>
<accession>A0ABV2UEW6</accession>
<name>A0ABV2UEW6_9ACTN</name>
<dbReference type="RefSeq" id="WP_356498519.1">
    <property type="nucleotide sequence ID" value="NZ_JBEXEF010000006.1"/>
</dbReference>
<gene>
    <name evidence="1" type="ORF">ABZV61_22910</name>
</gene>
<proteinExistence type="predicted"/>
<comment type="caution">
    <text evidence="1">The sequence shown here is derived from an EMBL/GenBank/DDBJ whole genome shotgun (WGS) entry which is preliminary data.</text>
</comment>
<evidence type="ECO:0000313" key="2">
    <source>
        <dbReference type="Proteomes" id="UP001550044"/>
    </source>
</evidence>
<organism evidence="1 2">
    <name type="scientific">Streptomyces sp. 900116325</name>
    <dbReference type="NCBI Taxonomy" id="3154295"/>
    <lineage>
        <taxon>Bacteria</taxon>
        <taxon>Bacillati</taxon>
        <taxon>Actinomycetota</taxon>
        <taxon>Actinomycetes</taxon>
        <taxon>Kitasatosporales</taxon>
        <taxon>Streptomycetaceae</taxon>
        <taxon>Streptomyces</taxon>
    </lineage>
</organism>
<sequence length="109" mass="11564">MAFRTVRPGFESTLPDHLPQARAGRGQVSLKLLDVIGEWSELGQLVFELAVGLGEFGDPLGQFPVADLVELMSGLLPHTAPKLIAFGAKFFDLFAGHGARSACRLAGGC</sequence>
<evidence type="ECO:0000313" key="1">
    <source>
        <dbReference type="EMBL" id="MET8435584.1"/>
    </source>
</evidence>
<dbReference type="Proteomes" id="UP001550044">
    <property type="component" value="Unassembled WGS sequence"/>
</dbReference>